<dbReference type="PROSITE" id="PS50103">
    <property type="entry name" value="ZF_C3H1"/>
    <property type="match status" value="1"/>
</dbReference>
<reference evidence="8 9" key="1">
    <citation type="submission" date="2017-09" db="EMBL/GenBank/DDBJ databases">
        <title>Genome sequencing of Besnoitia besnoiti strain Bb-Ger1.</title>
        <authorList>
            <person name="Schares G."/>
            <person name="Venepally P."/>
            <person name="Lorenzi H.A."/>
        </authorList>
    </citation>
    <scope>NUCLEOTIDE SEQUENCE [LARGE SCALE GENOMIC DNA]</scope>
    <source>
        <strain evidence="8 9">Bb-Ger1</strain>
    </source>
</reference>
<dbReference type="SUPFAM" id="SSF56112">
    <property type="entry name" value="Protein kinase-like (PK-like)"/>
    <property type="match status" value="1"/>
</dbReference>
<feature type="compositionally biased region" description="Basic and acidic residues" evidence="5">
    <location>
        <begin position="1491"/>
        <end position="1501"/>
    </location>
</feature>
<accession>A0A2A9MHV5</accession>
<feature type="region of interest" description="Disordered" evidence="5">
    <location>
        <begin position="524"/>
        <end position="558"/>
    </location>
</feature>
<feature type="region of interest" description="Disordered" evidence="5">
    <location>
        <begin position="288"/>
        <end position="312"/>
    </location>
</feature>
<evidence type="ECO:0000259" key="6">
    <source>
        <dbReference type="PROSITE" id="PS50011"/>
    </source>
</evidence>
<dbReference type="Proteomes" id="UP000224006">
    <property type="component" value="Chromosome III"/>
</dbReference>
<dbReference type="OrthoDB" id="329865at2759"/>
<feature type="compositionally biased region" description="Polar residues" evidence="5">
    <location>
        <begin position="433"/>
        <end position="446"/>
    </location>
</feature>
<dbReference type="InterPro" id="IPR036855">
    <property type="entry name" value="Znf_CCCH_sf"/>
</dbReference>
<dbReference type="InterPro" id="IPR000719">
    <property type="entry name" value="Prot_kinase_dom"/>
</dbReference>
<sequence>MALPPTLDDENLYKFRTKICERYVKQGRCEFADKCQYSHDLRWTRRPPWKYNYCPELCHDLQFVKDGRGRTIAKSTCKQKRNCKFAHTKEEQVYHPKMYKTIMCNQFQNNAWCDRYYCPFAHTLSELRPADLFDKPSKVFGTYEDQDALCPDIYLPSDKPHPRLRARFLSIMDSVGPGNSHHSASNAESLGNSNRTRHPYTDFISSHTPQSVLSESNSPSKGVRGDEGTPRSRQAVPQVAKNQARAEKQDLQSLKHSGKNFSTPGQAIKRHEDRVQGHVDPSISHDCEISGSARKHGEPLLGSPPLKNTSHRVGPRDGNGLGLVQNGGSILGNPARQISQRSSQGTTGGGMQLPLSPRAYAGKQSGPAAQLNSAATEREDQTGGGCHSLLHAEKFPILPTSPLSTISDVTRSPTAATPYVISSVLHPHGVIGGSQTSVPQQRSQDGQKPCSAAENKLGIPPGFVPQTTIPGKDSYRPVVVPPARGVTQSGGKPMDHDGQNFRHEKMPPGNAQSMLSCLDRISARDEVSPQSGSGNGAPRQHASPGPITNSKTPEFFLSSKHGQSGALKQLAEDIFYWSEPIGQSRDDPSVLVYAGVLLGPNNQARETVAIKQVPVVVTNRVRDSFLELEQFVHVNDPLIVNTKRVYCVQNDDDEGMSMMLVMEKCEGCLSDMIALSDLGERCLQEPLPPQGMTEMLSHLLSGVLKIQQHGHSAHTRIHPGNIMLTENFELKVGDCAGKIRYLSIFDLLQAGVQGAKNARELVHWRTLAWYFVAFRPSLILNSPQEAAWLAPELIRSLIHMAQQISILIDQYEALPPDGRDGACFVMLANNMKWSPRFLQRADAWSTGATLFYIVSGGLHPYGDISDRSIITHILEDRKIHLERIRESPLLYDLIEGLLEANPEKRTSLSQALCHAAFWKMGETEHFLKEFQTAVEMNPESYMVLALSDPISWISSLASAASPLFSLLVSYLTSPSCLSLLISSLRVENSVSFLLFLALLSADARLPVQERRALVSSAILLHPSAFLKAVRLLLFPRIPQNPSDFVISRNSTYVKQYLGDRSTAPQQDRIRAPACCILPGTSPSQPVPEELKHAIRKQVPQSHTGLLGAPPQTSSCPSPPVPVTSYPAMLPALLAPLTFTEGSCGYSKGPVSSLPQAVECQRPPPPPPVPSHVLSNPLLQYAATSRCTGLTAPSSRPNNRLCDFPPDVHAAGEPPTQTCVSSKRLLPPMIPQVQALMRAARAMRPDDLARAQMRQTGDMAAAAPVKPSVEQCPPQRMETLDVCDRGVSDPFAVRAEGISCSVRRGTGPMVVNEQATDVQSPRGEPASFQRYRIRETISDSAIAGLDWRPTALRSRGQEGHEPALTEGNRIHHVLPEGTHNGKNRVWSTDASQGKMNLILTCPASLYQNCENQQAAQVKPVAGSVQAAGPAEHLTSTSEQLNEGECHERMTAWDRANSESHHDFQHILKNTAGSDTHPQEAFSCRLKRFDEVSSNEELQRTPEMEAPQMGLSSDSHLPKGDATAVALSSSPDGSSPSPNPCMVQ</sequence>
<protein>
    <submittedName>
        <fullName evidence="8">Zinc finger (CCCH type) motif-containing protein</fullName>
    </submittedName>
</protein>
<dbReference type="SMART" id="SM00356">
    <property type="entry name" value="ZnF_C3H1"/>
    <property type="match status" value="3"/>
</dbReference>
<keyword evidence="2 4" id="KW-0863">Zinc-finger</keyword>
<feature type="region of interest" description="Disordered" evidence="5">
    <location>
        <begin position="175"/>
        <end position="265"/>
    </location>
</feature>
<evidence type="ECO:0000256" key="5">
    <source>
        <dbReference type="SAM" id="MobiDB-lite"/>
    </source>
</evidence>
<evidence type="ECO:0000256" key="1">
    <source>
        <dbReference type="ARBA" id="ARBA00022723"/>
    </source>
</evidence>
<dbReference type="EMBL" id="NWUJ01000003">
    <property type="protein sequence ID" value="PFH36774.1"/>
    <property type="molecule type" value="Genomic_DNA"/>
</dbReference>
<dbReference type="InterPro" id="IPR045234">
    <property type="entry name" value="Unkempt-like"/>
</dbReference>
<keyword evidence="9" id="KW-1185">Reference proteome</keyword>
<dbReference type="Gene3D" id="3.30.1370.210">
    <property type="match status" value="1"/>
</dbReference>
<dbReference type="PANTHER" id="PTHR14493:SF50">
    <property type="entry name" value="RING FINGER PROTEIN UNKEMPT"/>
    <property type="match status" value="1"/>
</dbReference>
<feature type="zinc finger region" description="C3H1-type" evidence="4">
    <location>
        <begin position="14"/>
        <end position="42"/>
    </location>
</feature>
<feature type="domain" description="Protein kinase" evidence="6">
    <location>
        <begin position="575"/>
        <end position="917"/>
    </location>
</feature>
<feature type="compositionally biased region" description="Basic and acidic residues" evidence="5">
    <location>
        <begin position="493"/>
        <end position="506"/>
    </location>
</feature>
<dbReference type="PANTHER" id="PTHR14493">
    <property type="entry name" value="UNKEMPT FAMILY MEMBER"/>
    <property type="match status" value="1"/>
</dbReference>
<dbReference type="PROSITE" id="PS50011">
    <property type="entry name" value="PROTEIN_KINASE_DOM"/>
    <property type="match status" value="1"/>
</dbReference>
<evidence type="ECO:0000256" key="3">
    <source>
        <dbReference type="ARBA" id="ARBA00022833"/>
    </source>
</evidence>
<keyword evidence="3 4" id="KW-0862">Zinc</keyword>
<feature type="region of interest" description="Disordered" evidence="5">
    <location>
        <begin position="328"/>
        <end position="383"/>
    </location>
</feature>
<dbReference type="SMART" id="SM00220">
    <property type="entry name" value="S_TKc"/>
    <property type="match status" value="1"/>
</dbReference>
<dbReference type="GO" id="GO:0008270">
    <property type="term" value="F:zinc ion binding"/>
    <property type="evidence" value="ECO:0007669"/>
    <property type="project" value="UniProtKB-KW"/>
</dbReference>
<dbReference type="GeneID" id="40309896"/>
<proteinExistence type="predicted"/>
<feature type="domain" description="C3H1-type" evidence="7">
    <location>
        <begin position="14"/>
        <end position="42"/>
    </location>
</feature>
<dbReference type="VEuPathDB" id="ToxoDB:BESB_049660"/>
<dbReference type="KEGG" id="bbes:BESB_049660"/>
<keyword evidence="1 4" id="KW-0479">Metal-binding</keyword>
<dbReference type="Gene3D" id="1.10.510.10">
    <property type="entry name" value="Transferase(Phosphotransferase) domain 1"/>
    <property type="match status" value="2"/>
</dbReference>
<evidence type="ECO:0000256" key="4">
    <source>
        <dbReference type="PROSITE-ProRule" id="PRU00723"/>
    </source>
</evidence>
<evidence type="ECO:0000313" key="9">
    <source>
        <dbReference type="Proteomes" id="UP000224006"/>
    </source>
</evidence>
<feature type="region of interest" description="Disordered" evidence="5">
    <location>
        <begin position="1491"/>
        <end position="1542"/>
    </location>
</feature>
<comment type="caution">
    <text evidence="8">The sequence shown here is derived from an EMBL/GenBank/DDBJ whole genome shotgun (WGS) entry which is preliminary data.</text>
</comment>
<name>A0A2A9MHV5_BESBE</name>
<feature type="region of interest" description="Disordered" evidence="5">
    <location>
        <begin position="431"/>
        <end position="512"/>
    </location>
</feature>
<gene>
    <name evidence="8" type="ORF">BESB_049660</name>
</gene>
<dbReference type="InterPro" id="IPR011009">
    <property type="entry name" value="Kinase-like_dom_sf"/>
</dbReference>
<organism evidence="8 9">
    <name type="scientific">Besnoitia besnoiti</name>
    <name type="common">Apicomplexan protozoan</name>
    <dbReference type="NCBI Taxonomy" id="94643"/>
    <lineage>
        <taxon>Eukaryota</taxon>
        <taxon>Sar</taxon>
        <taxon>Alveolata</taxon>
        <taxon>Apicomplexa</taxon>
        <taxon>Conoidasida</taxon>
        <taxon>Coccidia</taxon>
        <taxon>Eucoccidiorida</taxon>
        <taxon>Eimeriorina</taxon>
        <taxon>Sarcocystidae</taxon>
        <taxon>Besnoitia</taxon>
    </lineage>
</organism>
<dbReference type="RefSeq" id="XP_029220783.1">
    <property type="nucleotide sequence ID" value="XM_029363417.1"/>
</dbReference>
<evidence type="ECO:0000313" key="8">
    <source>
        <dbReference type="EMBL" id="PFH36774.1"/>
    </source>
</evidence>
<feature type="compositionally biased region" description="Polar residues" evidence="5">
    <location>
        <begin position="203"/>
        <end position="220"/>
    </location>
</feature>
<dbReference type="InterPro" id="IPR000571">
    <property type="entry name" value="Znf_CCCH"/>
</dbReference>
<evidence type="ECO:0000259" key="7">
    <source>
        <dbReference type="PROSITE" id="PS50103"/>
    </source>
</evidence>
<feature type="compositionally biased region" description="Polar residues" evidence="5">
    <location>
        <begin position="180"/>
        <end position="194"/>
    </location>
</feature>
<evidence type="ECO:0000256" key="2">
    <source>
        <dbReference type="ARBA" id="ARBA00022771"/>
    </source>
</evidence>
<feature type="compositionally biased region" description="Polar residues" evidence="5">
    <location>
        <begin position="251"/>
        <end position="265"/>
    </location>
</feature>
<dbReference type="Gene3D" id="4.10.1000.10">
    <property type="entry name" value="Zinc finger, CCCH-type"/>
    <property type="match status" value="1"/>
</dbReference>
<feature type="compositionally biased region" description="Low complexity" evidence="5">
    <location>
        <begin position="336"/>
        <end position="345"/>
    </location>
</feature>
<dbReference type="GO" id="GO:0005524">
    <property type="term" value="F:ATP binding"/>
    <property type="evidence" value="ECO:0007669"/>
    <property type="project" value="InterPro"/>
</dbReference>
<dbReference type="GO" id="GO:0004672">
    <property type="term" value="F:protein kinase activity"/>
    <property type="evidence" value="ECO:0007669"/>
    <property type="project" value="InterPro"/>
</dbReference>
<dbReference type="SUPFAM" id="SSF90229">
    <property type="entry name" value="CCCH zinc finger"/>
    <property type="match status" value="1"/>
</dbReference>